<dbReference type="EMBL" id="SPRV01000051">
    <property type="protein sequence ID" value="TIC59961.1"/>
    <property type="molecule type" value="Genomic_DNA"/>
</dbReference>
<dbReference type="AlphaFoldDB" id="A0A4T0PRZ3"/>
<dbReference type="Proteomes" id="UP000310685">
    <property type="component" value="Unassembled WGS sequence"/>
</dbReference>
<dbReference type="EMBL" id="SPRO01000054">
    <property type="protein sequence ID" value="TIC27620.1"/>
    <property type="molecule type" value="Genomic_DNA"/>
</dbReference>
<dbReference type="Pfam" id="PF09495">
    <property type="entry name" value="DUF2462"/>
    <property type="match status" value="1"/>
</dbReference>
<evidence type="ECO:0000256" key="1">
    <source>
        <dbReference type="SAM" id="MobiDB-lite"/>
    </source>
</evidence>
<reference evidence="8 9" key="1">
    <citation type="submission" date="2019-03" db="EMBL/GenBank/DDBJ databases">
        <title>Sequencing 25 genomes of Wallemia mellicola.</title>
        <authorList>
            <person name="Gostincar C."/>
        </authorList>
    </citation>
    <scope>NUCLEOTIDE SEQUENCE [LARGE SCALE GENOMIC DNA]</scope>
    <source>
        <strain evidence="3 10">EXF-1262</strain>
        <strain evidence="6 11">EXF-1274</strain>
        <strain evidence="5 8">EXF-1277</strain>
        <strain evidence="2 12">EXF-6152</strain>
        <strain evidence="7 13">EXF-757</strain>
        <strain evidence="4 9">EXF-8738</strain>
    </source>
</reference>
<dbReference type="EMBL" id="SPRC01000051">
    <property type="protein sequence ID" value="TIB76158.1"/>
    <property type="molecule type" value="Genomic_DNA"/>
</dbReference>
<dbReference type="Proteomes" id="UP000307169">
    <property type="component" value="Unassembled WGS sequence"/>
</dbReference>
<feature type="region of interest" description="Disordered" evidence="1">
    <location>
        <begin position="1"/>
        <end position="49"/>
    </location>
</feature>
<protein>
    <submittedName>
        <fullName evidence="6">Uncharacterized protein</fullName>
    </submittedName>
</protein>
<dbReference type="OrthoDB" id="5239630at2759"/>
<name>A0A4T0PRZ3_9BASI</name>
<organism evidence="6 11">
    <name type="scientific">Wallemia mellicola</name>
    <dbReference type="NCBI Taxonomy" id="1708541"/>
    <lineage>
        <taxon>Eukaryota</taxon>
        <taxon>Fungi</taxon>
        <taxon>Dikarya</taxon>
        <taxon>Basidiomycota</taxon>
        <taxon>Wallemiomycotina</taxon>
        <taxon>Wallemiomycetes</taxon>
        <taxon>Wallemiales</taxon>
        <taxon>Wallemiaceae</taxon>
        <taxon>Wallemia</taxon>
    </lineage>
</organism>
<dbReference type="InterPro" id="IPR019034">
    <property type="entry name" value="UPF0390"/>
</dbReference>
<evidence type="ECO:0000313" key="8">
    <source>
        <dbReference type="Proteomes" id="UP000305362"/>
    </source>
</evidence>
<evidence type="ECO:0000313" key="7">
    <source>
        <dbReference type="EMBL" id="TIC62956.1"/>
    </source>
</evidence>
<dbReference type="Proteomes" id="UP000305647">
    <property type="component" value="Unassembled WGS sequence"/>
</dbReference>
<dbReference type="EMBL" id="SPRH01000058">
    <property type="protein sequence ID" value="TIB96714.1"/>
    <property type="molecule type" value="Genomic_DNA"/>
</dbReference>
<dbReference type="EMBL" id="SPRX01000058">
    <property type="protein sequence ID" value="TIC62956.1"/>
    <property type="molecule type" value="Genomic_DNA"/>
</dbReference>
<dbReference type="Proteomes" id="UP000310708">
    <property type="component" value="Unassembled WGS sequence"/>
</dbReference>
<evidence type="ECO:0000313" key="3">
    <source>
        <dbReference type="EMBL" id="TIB96714.1"/>
    </source>
</evidence>
<comment type="caution">
    <text evidence="6">The sequence shown here is derived from an EMBL/GenBank/DDBJ whole genome shotgun (WGS) entry which is preliminary data.</text>
</comment>
<evidence type="ECO:0000313" key="5">
    <source>
        <dbReference type="EMBL" id="TIC59961.1"/>
    </source>
</evidence>
<feature type="region of interest" description="Disordered" evidence="1">
    <location>
        <begin position="64"/>
        <end position="92"/>
    </location>
</feature>
<sequence length="92" mass="10278">MAQGVTKLKPNPSKKTHNAHKASKNASIMKKGQKAIPPKKKNEVERKTNMKKLSSSINNNIEKQMVGKAASGPLHIIKEESFKKNDMKNKKQ</sequence>
<feature type="compositionally biased region" description="Basic and acidic residues" evidence="1">
    <location>
        <begin position="76"/>
        <end position="92"/>
    </location>
</feature>
<evidence type="ECO:0000313" key="12">
    <source>
        <dbReference type="Proteomes" id="UP000310685"/>
    </source>
</evidence>
<evidence type="ECO:0000313" key="6">
    <source>
        <dbReference type="EMBL" id="TIC61857.1"/>
    </source>
</evidence>
<feature type="compositionally biased region" description="Basic residues" evidence="1">
    <location>
        <begin position="12"/>
        <end position="23"/>
    </location>
</feature>
<gene>
    <name evidence="7" type="ORF">E3Q01_03664</name>
    <name evidence="6" type="ORF">E3Q02_03774</name>
    <name evidence="5" type="ORF">E3Q03_03578</name>
    <name evidence="4" type="ORF">E3Q10_03662</name>
    <name evidence="3" type="ORF">E3Q17_03711</name>
    <name evidence="2" type="ORF">E3Q22_03697</name>
</gene>
<dbReference type="Proteomes" id="UP000309601">
    <property type="component" value="Unassembled WGS sequence"/>
</dbReference>
<evidence type="ECO:0000313" key="10">
    <source>
        <dbReference type="Proteomes" id="UP000307169"/>
    </source>
</evidence>
<evidence type="ECO:0000313" key="2">
    <source>
        <dbReference type="EMBL" id="TIB76158.1"/>
    </source>
</evidence>
<evidence type="ECO:0000313" key="11">
    <source>
        <dbReference type="Proteomes" id="UP000309601"/>
    </source>
</evidence>
<dbReference type="Proteomes" id="UP000305362">
    <property type="component" value="Unassembled WGS sequence"/>
</dbReference>
<evidence type="ECO:0000313" key="4">
    <source>
        <dbReference type="EMBL" id="TIC27620.1"/>
    </source>
</evidence>
<accession>A0A4T0PRZ3</accession>
<evidence type="ECO:0000313" key="13">
    <source>
        <dbReference type="Proteomes" id="UP000310708"/>
    </source>
</evidence>
<dbReference type="EMBL" id="SPRW01000055">
    <property type="protein sequence ID" value="TIC61857.1"/>
    <property type="molecule type" value="Genomic_DNA"/>
</dbReference>
<dbReference type="OMA" id="IMKNVAM"/>
<proteinExistence type="predicted"/>
<evidence type="ECO:0000313" key="9">
    <source>
        <dbReference type="Proteomes" id="UP000305647"/>
    </source>
</evidence>